<accession>A0A3S4TZT4</accession>
<sequence>MVFYKTLPVLAVSVAALCTAGSVIAGGTAAAQPPLRHIQYTVGASQDIANAEIYWRQIDPPDWGAYSHNPYEFTPNVEANLGPNQAWVHETWLADPDQWAMVVVGLPAQSTPPLADPGFVCELRVDDVVVATDAGTKGALCSLRPW</sequence>
<organism evidence="2 3">
    <name type="scientific">Mycolicibacterium aurum</name>
    <name type="common">Mycobacterium aurum</name>
    <dbReference type="NCBI Taxonomy" id="1791"/>
    <lineage>
        <taxon>Bacteria</taxon>
        <taxon>Bacillati</taxon>
        <taxon>Actinomycetota</taxon>
        <taxon>Actinomycetes</taxon>
        <taxon>Mycobacteriales</taxon>
        <taxon>Mycobacteriaceae</taxon>
        <taxon>Mycolicibacterium</taxon>
    </lineage>
</organism>
<feature type="chain" id="PRO_5038731408" evidence="1">
    <location>
        <begin position="26"/>
        <end position="146"/>
    </location>
</feature>
<dbReference type="Proteomes" id="UP000279306">
    <property type="component" value="Chromosome"/>
</dbReference>
<evidence type="ECO:0000313" key="2">
    <source>
        <dbReference type="EMBL" id="VEG56877.1"/>
    </source>
</evidence>
<evidence type="ECO:0000313" key="3">
    <source>
        <dbReference type="Proteomes" id="UP000279306"/>
    </source>
</evidence>
<protein>
    <submittedName>
        <fullName evidence="2">Putative secreted protein</fullName>
    </submittedName>
</protein>
<feature type="signal peptide" evidence="1">
    <location>
        <begin position="1"/>
        <end position="25"/>
    </location>
</feature>
<dbReference type="AlphaFoldDB" id="A0A3S4TZT4"/>
<proteinExistence type="predicted"/>
<dbReference type="PIRSF" id="PIRSF021591">
    <property type="entry name" value="UCP021591"/>
    <property type="match status" value="1"/>
</dbReference>
<reference evidence="2 3" key="1">
    <citation type="submission" date="2018-12" db="EMBL/GenBank/DDBJ databases">
        <authorList>
            <consortium name="Pathogen Informatics"/>
        </authorList>
    </citation>
    <scope>NUCLEOTIDE SEQUENCE [LARGE SCALE GENOMIC DNA]</scope>
    <source>
        <strain evidence="2 3">NCTC10437</strain>
    </source>
</reference>
<dbReference type="KEGG" id="mauu:NCTC10437_03879"/>
<gene>
    <name evidence="2" type="ORF">NCTC10437_03879</name>
</gene>
<dbReference type="OrthoDB" id="4637404at2"/>
<evidence type="ECO:0000256" key="1">
    <source>
        <dbReference type="SAM" id="SignalP"/>
    </source>
</evidence>
<keyword evidence="1" id="KW-0732">Signal</keyword>
<dbReference type="RefSeq" id="WP_048632003.1">
    <property type="nucleotide sequence ID" value="NZ_CVQQ01000005.1"/>
</dbReference>
<keyword evidence="3" id="KW-1185">Reference proteome</keyword>
<name>A0A3S4TZT4_MYCAU</name>
<dbReference type="STRING" id="1791.GCA_001049355_02087"/>
<dbReference type="InterPro" id="IPR016793">
    <property type="entry name" value="UCP021591"/>
</dbReference>
<dbReference type="EMBL" id="LR134356">
    <property type="protein sequence ID" value="VEG56877.1"/>
    <property type="molecule type" value="Genomic_DNA"/>
</dbReference>